<feature type="signal peptide" evidence="1">
    <location>
        <begin position="1"/>
        <end position="23"/>
    </location>
</feature>
<dbReference type="PROSITE" id="PS51257">
    <property type="entry name" value="PROKAR_LIPOPROTEIN"/>
    <property type="match status" value="1"/>
</dbReference>
<dbReference type="RefSeq" id="WP_183603753.1">
    <property type="nucleotide sequence ID" value="NZ_JACHXK010000020.1"/>
</dbReference>
<keyword evidence="1" id="KW-0732">Signal</keyword>
<accession>A0A7W5FR48</accession>
<dbReference type="AlphaFoldDB" id="A0A7W5FR48"/>
<protein>
    <submittedName>
        <fullName evidence="2">ABC-type glycerol-3-phosphate transport system substrate-binding protein</fullName>
    </submittedName>
</protein>
<sequence length="183" mass="19978">MKKRTTKLTSLLLLLMLAAVFLAGCGDEADLKIFAMPKEYMNTEVAVKVEEKLQAAFGETKKIEVFSSPMYNDQKLIVEIAAGGNGIILVPKDTLAMMSAQGPAVQLDDYFKAEDYPAGVMESLVEDEAGNEKQVKGLFAIPVDSLPIFKASGYAEEDILAFIPVNSPNKELSIEVLKELMKP</sequence>
<dbReference type="Gene3D" id="3.40.190.10">
    <property type="entry name" value="Periplasmic binding protein-like II"/>
    <property type="match status" value="1"/>
</dbReference>
<dbReference type="Proteomes" id="UP000570361">
    <property type="component" value="Unassembled WGS sequence"/>
</dbReference>
<name>A0A7W5FR48_9BACL</name>
<evidence type="ECO:0000313" key="2">
    <source>
        <dbReference type="EMBL" id="MBB3113684.1"/>
    </source>
</evidence>
<evidence type="ECO:0000256" key="1">
    <source>
        <dbReference type="SAM" id="SignalP"/>
    </source>
</evidence>
<organism evidence="2 3">
    <name type="scientific">Paenibacillus phyllosphaerae</name>
    <dbReference type="NCBI Taxonomy" id="274593"/>
    <lineage>
        <taxon>Bacteria</taxon>
        <taxon>Bacillati</taxon>
        <taxon>Bacillota</taxon>
        <taxon>Bacilli</taxon>
        <taxon>Bacillales</taxon>
        <taxon>Paenibacillaceae</taxon>
        <taxon>Paenibacillus</taxon>
    </lineage>
</organism>
<reference evidence="2 3" key="1">
    <citation type="submission" date="2020-08" db="EMBL/GenBank/DDBJ databases">
        <title>Genomic Encyclopedia of Type Strains, Phase III (KMG-III): the genomes of soil and plant-associated and newly described type strains.</title>
        <authorList>
            <person name="Whitman W."/>
        </authorList>
    </citation>
    <scope>NUCLEOTIDE SEQUENCE [LARGE SCALE GENOMIC DNA]</scope>
    <source>
        <strain evidence="2 3">CECT 5862</strain>
    </source>
</reference>
<evidence type="ECO:0000313" key="3">
    <source>
        <dbReference type="Proteomes" id="UP000570361"/>
    </source>
</evidence>
<comment type="caution">
    <text evidence="2">The sequence shown here is derived from an EMBL/GenBank/DDBJ whole genome shotgun (WGS) entry which is preliminary data.</text>
</comment>
<keyword evidence="3" id="KW-1185">Reference proteome</keyword>
<proteinExistence type="predicted"/>
<dbReference type="EMBL" id="JACHXK010000020">
    <property type="protein sequence ID" value="MBB3113684.1"/>
    <property type="molecule type" value="Genomic_DNA"/>
</dbReference>
<feature type="chain" id="PRO_5038590981" evidence="1">
    <location>
        <begin position="24"/>
        <end position="183"/>
    </location>
</feature>
<gene>
    <name evidence="2" type="ORF">FHS18_005797</name>
</gene>